<dbReference type="OMA" id="CIGNTNI"/>
<feature type="compositionally biased region" description="Polar residues" evidence="4">
    <location>
        <begin position="96"/>
        <end position="107"/>
    </location>
</feature>
<dbReference type="AlphaFoldDB" id="A0A0A2KNE3"/>
<dbReference type="SUPFAM" id="SSF52141">
    <property type="entry name" value="Uracil-DNA glycosylase-like"/>
    <property type="match status" value="1"/>
</dbReference>
<evidence type="ECO:0000256" key="4">
    <source>
        <dbReference type="SAM" id="MobiDB-lite"/>
    </source>
</evidence>
<dbReference type="GO" id="GO:0006285">
    <property type="term" value="P:base-excision repair, AP site formation"/>
    <property type="evidence" value="ECO:0007669"/>
    <property type="project" value="InterPro"/>
</dbReference>
<keyword evidence="2" id="KW-0378">Hydrolase</keyword>
<evidence type="ECO:0000256" key="3">
    <source>
        <dbReference type="ARBA" id="ARBA00023204"/>
    </source>
</evidence>
<keyword evidence="1" id="KW-0227">DNA damage</keyword>
<dbReference type="PANTHER" id="PTHR12159:SF9">
    <property type="entry name" value="G_T MISMATCH-SPECIFIC THYMINE DNA GLYCOSYLASE"/>
    <property type="match status" value="1"/>
</dbReference>
<evidence type="ECO:0000313" key="7">
    <source>
        <dbReference type="Proteomes" id="UP000030104"/>
    </source>
</evidence>
<dbReference type="STRING" id="40296.A0A0A2KNE3"/>
<sequence length="356" mass="39057">MDLSLMTTKNASKPEDNELVAENVFFNNSTSLHGKLNLYVPQGSITNGVASNPSKFEPLSGDFKRGSIATDPNHDPLENEGVADSVSSRVKRRRAISNTTKSSSNLSRPPYFPPPSSHLASCPRSSTDSSSTTVTSKKSPGRRKQATPQTLLPTALTASKSLYRDTIPPSLLLLLVGVNPGLLTGSTGFAYAHPSNLFWKLLYSSGITNIRHPPSDTYKLPRLYSVGNTNLVERPTRDASMLRRAEMDEGVPVLEAKVMAQRPQAVCLVGKGIWEAVWRVRHGREIHKEEFHYGWQSEEENMGRTPDSKWDGAPVFVATTTSGLAAGMRPAEKEAIWAELGSWVVRKREERALSSV</sequence>
<dbReference type="InterPro" id="IPR005122">
    <property type="entry name" value="Uracil-DNA_glycosylase-like"/>
</dbReference>
<feature type="compositionally biased region" description="Low complexity" evidence="4">
    <location>
        <begin position="125"/>
        <end position="138"/>
    </location>
</feature>
<dbReference type="Gene3D" id="3.40.470.10">
    <property type="entry name" value="Uracil-DNA glycosylase-like domain"/>
    <property type="match status" value="1"/>
</dbReference>
<dbReference type="InterPro" id="IPR015637">
    <property type="entry name" value="MUG/TDG"/>
</dbReference>
<dbReference type="InterPro" id="IPR036895">
    <property type="entry name" value="Uracil-DNA_glycosylase-like_sf"/>
</dbReference>
<feature type="region of interest" description="Disordered" evidence="4">
    <location>
        <begin position="47"/>
        <end position="152"/>
    </location>
</feature>
<protein>
    <submittedName>
        <fullName evidence="6">DNA glycosylase, G/T mismatch</fullName>
    </submittedName>
</protein>
<evidence type="ECO:0000256" key="1">
    <source>
        <dbReference type="ARBA" id="ARBA00022763"/>
    </source>
</evidence>
<dbReference type="FunFam" id="3.40.470.10:FF:000010">
    <property type="entry name" value="G/U mismatch-specific DNA glycosylase"/>
    <property type="match status" value="1"/>
</dbReference>
<dbReference type="CDD" id="cd10028">
    <property type="entry name" value="UDG-F2_TDG_MUG"/>
    <property type="match status" value="1"/>
</dbReference>
<accession>A0A0A2KNE3</accession>
<keyword evidence="7" id="KW-1185">Reference proteome</keyword>
<dbReference type="GO" id="GO:0004844">
    <property type="term" value="F:uracil DNA N-glycosylase activity"/>
    <property type="evidence" value="ECO:0007669"/>
    <property type="project" value="TreeGrafter"/>
</dbReference>
<dbReference type="PhylomeDB" id="A0A0A2KNE3"/>
<dbReference type="HOGENOM" id="CLU_042829_1_1_1"/>
<dbReference type="OrthoDB" id="565731at2759"/>
<comment type="caution">
    <text evidence="6">The sequence shown here is derived from an EMBL/GenBank/DDBJ whole genome shotgun (WGS) entry which is preliminary data.</text>
</comment>
<dbReference type="EMBL" id="JQGA01001155">
    <property type="protein sequence ID" value="KGO69284.1"/>
    <property type="molecule type" value="Genomic_DNA"/>
</dbReference>
<evidence type="ECO:0000313" key="6">
    <source>
        <dbReference type="EMBL" id="KGO69284.1"/>
    </source>
</evidence>
<proteinExistence type="predicted"/>
<organism evidence="6 7">
    <name type="scientific">Penicillium italicum</name>
    <name type="common">Blue mold</name>
    <dbReference type="NCBI Taxonomy" id="40296"/>
    <lineage>
        <taxon>Eukaryota</taxon>
        <taxon>Fungi</taxon>
        <taxon>Dikarya</taxon>
        <taxon>Ascomycota</taxon>
        <taxon>Pezizomycotina</taxon>
        <taxon>Eurotiomycetes</taxon>
        <taxon>Eurotiomycetidae</taxon>
        <taxon>Eurotiales</taxon>
        <taxon>Aspergillaceae</taxon>
        <taxon>Penicillium</taxon>
    </lineage>
</organism>
<dbReference type="Proteomes" id="UP000030104">
    <property type="component" value="Unassembled WGS sequence"/>
</dbReference>
<name>A0A0A2KNE3_PENIT</name>
<evidence type="ECO:0000259" key="5">
    <source>
        <dbReference type="Pfam" id="PF03167"/>
    </source>
</evidence>
<dbReference type="GO" id="GO:0008263">
    <property type="term" value="F:pyrimidine-specific mismatch base pair DNA N-glycosylase activity"/>
    <property type="evidence" value="ECO:0007669"/>
    <property type="project" value="TreeGrafter"/>
</dbReference>
<feature type="domain" description="Uracil-DNA glycosylase-like" evidence="5">
    <location>
        <begin position="167"/>
        <end position="340"/>
    </location>
</feature>
<gene>
    <name evidence="6" type="ORF">PITC_094830</name>
</gene>
<keyword evidence="3" id="KW-0234">DNA repair</keyword>
<reference evidence="6 7" key="1">
    <citation type="journal article" date="2015" name="Mol. Plant Microbe Interact.">
        <title>Genome, transcriptome, and functional analyses of Penicillium expansum provide new insights into secondary metabolism and pathogenicity.</title>
        <authorList>
            <person name="Ballester A.R."/>
            <person name="Marcet-Houben M."/>
            <person name="Levin E."/>
            <person name="Sela N."/>
            <person name="Selma-Lazaro C."/>
            <person name="Carmona L."/>
            <person name="Wisniewski M."/>
            <person name="Droby S."/>
            <person name="Gonzalez-Candelas L."/>
            <person name="Gabaldon T."/>
        </authorList>
    </citation>
    <scope>NUCLEOTIDE SEQUENCE [LARGE SCALE GENOMIC DNA]</scope>
    <source>
        <strain evidence="6 7">PHI-1</strain>
    </source>
</reference>
<dbReference type="PANTHER" id="PTHR12159">
    <property type="entry name" value="G/T AND G/U MISMATCH-SPECIFIC DNA GLYCOSYLASE"/>
    <property type="match status" value="1"/>
</dbReference>
<evidence type="ECO:0000256" key="2">
    <source>
        <dbReference type="ARBA" id="ARBA00022801"/>
    </source>
</evidence>
<dbReference type="Pfam" id="PF03167">
    <property type="entry name" value="UDG"/>
    <property type="match status" value="1"/>
</dbReference>